<reference evidence="1" key="1">
    <citation type="submission" date="2014-11" db="EMBL/GenBank/DDBJ databases">
        <authorList>
            <person name="Amaro Gonzalez C."/>
        </authorList>
    </citation>
    <scope>NUCLEOTIDE SEQUENCE</scope>
</reference>
<name>A0A0E9QK97_ANGAN</name>
<protein>
    <submittedName>
        <fullName evidence="1">Uncharacterized protein</fullName>
    </submittedName>
</protein>
<proteinExistence type="predicted"/>
<reference evidence="1" key="2">
    <citation type="journal article" date="2015" name="Fish Shellfish Immunol.">
        <title>Early steps in the European eel (Anguilla anguilla)-Vibrio vulnificus interaction in the gills: Role of the RtxA13 toxin.</title>
        <authorList>
            <person name="Callol A."/>
            <person name="Pajuelo D."/>
            <person name="Ebbesson L."/>
            <person name="Teles M."/>
            <person name="MacKenzie S."/>
            <person name="Amaro C."/>
        </authorList>
    </citation>
    <scope>NUCLEOTIDE SEQUENCE</scope>
</reference>
<dbReference type="AlphaFoldDB" id="A0A0E9QK97"/>
<evidence type="ECO:0000313" key="1">
    <source>
        <dbReference type="EMBL" id="JAH17214.1"/>
    </source>
</evidence>
<accession>A0A0E9QK97</accession>
<organism evidence="1">
    <name type="scientific">Anguilla anguilla</name>
    <name type="common">European freshwater eel</name>
    <name type="synonym">Muraena anguilla</name>
    <dbReference type="NCBI Taxonomy" id="7936"/>
    <lineage>
        <taxon>Eukaryota</taxon>
        <taxon>Metazoa</taxon>
        <taxon>Chordata</taxon>
        <taxon>Craniata</taxon>
        <taxon>Vertebrata</taxon>
        <taxon>Euteleostomi</taxon>
        <taxon>Actinopterygii</taxon>
        <taxon>Neopterygii</taxon>
        <taxon>Teleostei</taxon>
        <taxon>Anguilliformes</taxon>
        <taxon>Anguillidae</taxon>
        <taxon>Anguilla</taxon>
    </lineage>
</organism>
<dbReference type="EMBL" id="GBXM01091363">
    <property type="protein sequence ID" value="JAH17214.1"/>
    <property type="molecule type" value="Transcribed_RNA"/>
</dbReference>
<sequence>MNISDFVRSQSRADQSC</sequence>